<evidence type="ECO:0000256" key="6">
    <source>
        <dbReference type="ARBA" id="ARBA00022798"/>
    </source>
</evidence>
<evidence type="ECO:0000256" key="5">
    <source>
        <dbReference type="ARBA" id="ARBA00022777"/>
    </source>
</evidence>
<feature type="binding site" evidence="9">
    <location>
        <position position="245"/>
    </location>
    <ligand>
        <name>glycerol</name>
        <dbReference type="ChEBI" id="CHEBI:17754"/>
    </ligand>
</feature>
<feature type="binding site" evidence="9">
    <location>
        <position position="267"/>
    </location>
    <ligand>
        <name>ADP</name>
        <dbReference type="ChEBI" id="CHEBI:456216"/>
    </ligand>
</feature>
<dbReference type="EC" id="2.7.1.30" evidence="9"/>
<feature type="domain" description="Carbohydrate kinase FGGY N-terminal" evidence="11">
    <location>
        <begin position="5"/>
        <end position="252"/>
    </location>
</feature>
<dbReference type="EMBL" id="MEYH01000054">
    <property type="protein sequence ID" value="OGD15519.1"/>
    <property type="molecule type" value="Genomic_DNA"/>
</dbReference>
<dbReference type="HAMAP" id="MF_00186">
    <property type="entry name" value="Glycerol_kin"/>
    <property type="match status" value="1"/>
</dbReference>
<dbReference type="GO" id="GO:0004370">
    <property type="term" value="F:glycerol kinase activity"/>
    <property type="evidence" value="ECO:0007669"/>
    <property type="project" value="UniProtKB-UniRule"/>
</dbReference>
<feature type="domain" description="Carbohydrate kinase FGGY C-terminal" evidence="12">
    <location>
        <begin position="262"/>
        <end position="449"/>
    </location>
</feature>
<feature type="binding site" evidence="9">
    <location>
        <position position="310"/>
    </location>
    <ligand>
        <name>ADP</name>
        <dbReference type="ChEBI" id="CHEBI:456216"/>
    </ligand>
</feature>
<evidence type="ECO:0000259" key="11">
    <source>
        <dbReference type="Pfam" id="PF00370"/>
    </source>
</evidence>
<dbReference type="GO" id="GO:0006072">
    <property type="term" value="P:glycerol-3-phosphate metabolic process"/>
    <property type="evidence" value="ECO:0007669"/>
    <property type="project" value="InterPro"/>
</dbReference>
<accession>A0A1F5AAH8</accession>
<dbReference type="Pfam" id="PF00370">
    <property type="entry name" value="FGGY_N"/>
    <property type="match status" value="1"/>
</dbReference>
<dbReference type="InterPro" id="IPR043129">
    <property type="entry name" value="ATPase_NBD"/>
</dbReference>
<dbReference type="CDD" id="cd07786">
    <property type="entry name" value="FGGY_EcGK_like"/>
    <property type="match status" value="1"/>
</dbReference>
<feature type="binding site" evidence="9">
    <location>
        <position position="84"/>
    </location>
    <ligand>
        <name>glycerol</name>
        <dbReference type="ChEBI" id="CHEBI:17754"/>
    </ligand>
</feature>
<dbReference type="PANTHER" id="PTHR10196">
    <property type="entry name" value="SUGAR KINASE"/>
    <property type="match status" value="1"/>
</dbReference>
<keyword evidence="6 9" id="KW-0319">Glycerol metabolism</keyword>
<evidence type="ECO:0000256" key="10">
    <source>
        <dbReference type="RuleBase" id="RU003733"/>
    </source>
</evidence>
<comment type="activity regulation">
    <text evidence="9">Inhibited by fructose 1,6-bisphosphate (FBP).</text>
</comment>
<feature type="binding site" evidence="9">
    <location>
        <position position="83"/>
    </location>
    <ligand>
        <name>glycerol</name>
        <dbReference type="ChEBI" id="CHEBI:17754"/>
    </ligand>
</feature>
<keyword evidence="3 9" id="KW-0808">Transferase</keyword>
<dbReference type="GO" id="GO:0005829">
    <property type="term" value="C:cytosol"/>
    <property type="evidence" value="ECO:0007669"/>
    <property type="project" value="TreeGrafter"/>
</dbReference>
<dbReference type="FunFam" id="3.30.420.40:FF:000008">
    <property type="entry name" value="Glycerol kinase"/>
    <property type="match status" value="1"/>
</dbReference>
<dbReference type="AlphaFoldDB" id="A0A1F5AAH8"/>
<sequence length="504" mass="56035">MEKKYIMAIDQGTTGTRVILFNHEGQVHSKAYREIRQIYPNPGWVEQDPMEYWNTTMVCTKEAFEKGGVTASEIAAIGITCQRETTVLWDKDTGLPVYNAIVWQSRQTASICEELKTRGYEDTVKNKTGLLIDAYFSGTKIKWIIENVSGVKEKISQGKICMGNIDSWLIWKLSGGAYHVEDYSNASRTMLLNIYTLEWDKELLDILDIPVSILPRLKPSSGIIATTNKDVFFGEELPIAGDAGDQHAATFGQVCFQPGMAKNTYGTALALMMNVGERVLFSKNGLTTDIAWVINNNVEYALEGVVFAGGSTVQWLRDGLKIIKTAPECDLLAEKVADTGGVYFVPAFTGLCAPYWDMYARGLVIGITRGTSREHIARSALEAIAYQTRDVLDTMTVDSGINAKSLRVDGGATNSNFLMQFQSDILGIPIEVPAITEMAALGAAYLAGLGIGFWANKEEISKQWKLSKVFEPKMKEDRREELYAGWKRAVKRSLLWDKKEDICI</sequence>
<comment type="caution">
    <text evidence="9">Lacks conserved residue(s) required for the propagation of feature annotation.</text>
</comment>
<dbReference type="PIRSF" id="PIRSF000538">
    <property type="entry name" value="GlpK"/>
    <property type="match status" value="1"/>
</dbReference>
<feature type="binding site" evidence="9">
    <location>
        <position position="246"/>
    </location>
    <ligand>
        <name>glycerol</name>
        <dbReference type="ChEBI" id="CHEBI:17754"/>
    </ligand>
</feature>
<dbReference type="PROSITE" id="PS00445">
    <property type="entry name" value="FGGY_KINASES_2"/>
    <property type="match status" value="1"/>
</dbReference>
<proteinExistence type="inferred from homology"/>
<comment type="function">
    <text evidence="9">Key enzyme in the regulation of glycerol uptake and metabolism. Catalyzes the phosphorylation of glycerol to yield sn-glycerol 3-phosphate.</text>
</comment>
<dbReference type="FunFam" id="3.30.420.40:FF:000007">
    <property type="entry name" value="Glycerol kinase"/>
    <property type="match status" value="1"/>
</dbReference>
<dbReference type="Proteomes" id="UP000177701">
    <property type="component" value="Unassembled WGS sequence"/>
</dbReference>
<dbReference type="UniPathway" id="UPA00618">
    <property type="reaction ID" value="UER00672"/>
</dbReference>
<dbReference type="InterPro" id="IPR000577">
    <property type="entry name" value="Carb_kinase_FGGY"/>
</dbReference>
<organism evidence="13 14">
    <name type="scientific">Candidatus Sediminicultor quintus</name>
    <dbReference type="NCBI Taxonomy" id="1797291"/>
    <lineage>
        <taxon>Bacteria</taxon>
        <taxon>Pseudomonadati</taxon>
        <taxon>Atribacterota</taxon>
        <taxon>Candidatus Phoenicimicrobiia</taxon>
        <taxon>Candidatus Pheonicimicrobiales</taxon>
        <taxon>Candidatus Phoenicimicrobiaceae</taxon>
        <taxon>Candidatus Sediminicultor</taxon>
    </lineage>
</organism>
<dbReference type="NCBIfam" id="NF000756">
    <property type="entry name" value="PRK00047.1"/>
    <property type="match status" value="1"/>
</dbReference>
<dbReference type="NCBIfam" id="TIGR01311">
    <property type="entry name" value="glycerol_kin"/>
    <property type="match status" value="1"/>
</dbReference>
<keyword evidence="7 9" id="KW-0067">ATP-binding</keyword>
<evidence type="ECO:0000313" key="14">
    <source>
        <dbReference type="Proteomes" id="UP000177701"/>
    </source>
</evidence>
<feature type="binding site" evidence="9">
    <location>
        <position position="310"/>
    </location>
    <ligand>
        <name>ATP</name>
        <dbReference type="ChEBI" id="CHEBI:30616"/>
    </ligand>
</feature>
<feature type="binding site" evidence="9">
    <location>
        <position position="13"/>
    </location>
    <ligand>
        <name>sn-glycerol 3-phosphate</name>
        <dbReference type="ChEBI" id="CHEBI:57597"/>
    </ligand>
</feature>
<comment type="catalytic activity">
    <reaction evidence="8 9">
        <text>glycerol + ATP = sn-glycerol 3-phosphate + ADP + H(+)</text>
        <dbReference type="Rhea" id="RHEA:21644"/>
        <dbReference type="ChEBI" id="CHEBI:15378"/>
        <dbReference type="ChEBI" id="CHEBI:17754"/>
        <dbReference type="ChEBI" id="CHEBI:30616"/>
        <dbReference type="ChEBI" id="CHEBI:57597"/>
        <dbReference type="ChEBI" id="CHEBI:456216"/>
        <dbReference type="EC" id="2.7.1.30"/>
    </reaction>
</comment>
<feature type="binding site" evidence="9">
    <location>
        <position position="14"/>
    </location>
    <ligand>
        <name>ATP</name>
        <dbReference type="ChEBI" id="CHEBI:30616"/>
    </ligand>
</feature>
<comment type="similarity">
    <text evidence="2 9 10">Belongs to the FGGY kinase family.</text>
</comment>
<dbReference type="GO" id="GO:0005524">
    <property type="term" value="F:ATP binding"/>
    <property type="evidence" value="ECO:0007669"/>
    <property type="project" value="UniProtKB-UniRule"/>
</dbReference>
<feature type="binding site" evidence="9">
    <location>
        <position position="245"/>
    </location>
    <ligand>
        <name>sn-glycerol 3-phosphate</name>
        <dbReference type="ChEBI" id="CHEBI:57597"/>
    </ligand>
</feature>
<evidence type="ECO:0000256" key="7">
    <source>
        <dbReference type="ARBA" id="ARBA00022840"/>
    </source>
</evidence>
<reference evidence="13 14" key="1">
    <citation type="journal article" date="2016" name="Nat. Commun.">
        <title>Thousands of microbial genomes shed light on interconnected biogeochemical processes in an aquifer system.</title>
        <authorList>
            <person name="Anantharaman K."/>
            <person name="Brown C.T."/>
            <person name="Hug L.A."/>
            <person name="Sharon I."/>
            <person name="Castelle C.J."/>
            <person name="Probst A.J."/>
            <person name="Thomas B.C."/>
            <person name="Singh A."/>
            <person name="Wilkins M.J."/>
            <person name="Karaoz U."/>
            <person name="Brodie E.L."/>
            <person name="Williams K.H."/>
            <person name="Hubbard S.S."/>
            <person name="Banfield J.F."/>
        </authorList>
    </citation>
    <scope>NUCLEOTIDE SEQUENCE [LARGE SCALE GENOMIC DNA]</scope>
</reference>
<dbReference type="Gene3D" id="3.30.420.40">
    <property type="match status" value="2"/>
</dbReference>
<dbReference type="InterPro" id="IPR018485">
    <property type="entry name" value="FGGY_C"/>
</dbReference>
<evidence type="ECO:0000259" key="12">
    <source>
        <dbReference type="Pfam" id="PF02782"/>
    </source>
</evidence>
<dbReference type="GO" id="GO:0019563">
    <property type="term" value="P:glycerol catabolic process"/>
    <property type="evidence" value="ECO:0007669"/>
    <property type="project" value="UniProtKB-UniRule"/>
</dbReference>
<keyword evidence="4 9" id="KW-0547">Nucleotide-binding</keyword>
<dbReference type="Pfam" id="PF02782">
    <property type="entry name" value="FGGY_C"/>
    <property type="match status" value="1"/>
</dbReference>
<feature type="binding site" evidence="9">
    <location>
        <position position="411"/>
    </location>
    <ligand>
        <name>ADP</name>
        <dbReference type="ChEBI" id="CHEBI:456216"/>
    </ligand>
</feature>
<evidence type="ECO:0000313" key="13">
    <source>
        <dbReference type="EMBL" id="OGD15519.1"/>
    </source>
</evidence>
<dbReference type="PROSITE" id="PS00933">
    <property type="entry name" value="FGGY_KINASES_1"/>
    <property type="match status" value="1"/>
</dbReference>
<feature type="binding site" evidence="9">
    <location>
        <position position="13"/>
    </location>
    <ligand>
        <name>ATP</name>
        <dbReference type="ChEBI" id="CHEBI:30616"/>
    </ligand>
</feature>
<keyword evidence="5 9" id="KW-0418">Kinase</keyword>
<name>A0A1F5AAH8_9BACT</name>
<dbReference type="InterPro" id="IPR018483">
    <property type="entry name" value="Carb_kinase_FGGY_CS"/>
</dbReference>
<evidence type="ECO:0000256" key="4">
    <source>
        <dbReference type="ARBA" id="ARBA00022741"/>
    </source>
</evidence>
<dbReference type="InterPro" id="IPR005999">
    <property type="entry name" value="Glycerol_kin"/>
</dbReference>
<feature type="binding site" evidence="9">
    <location>
        <position position="17"/>
    </location>
    <ligand>
        <name>ADP</name>
        <dbReference type="ChEBI" id="CHEBI:456216"/>
    </ligand>
</feature>
<comment type="caution">
    <text evidence="13">The sequence shown here is derived from an EMBL/GenBank/DDBJ whole genome shotgun (WGS) entry which is preliminary data.</text>
</comment>
<evidence type="ECO:0000256" key="1">
    <source>
        <dbReference type="ARBA" id="ARBA00005190"/>
    </source>
</evidence>
<protein>
    <recommendedName>
        <fullName evidence="9">Glycerol kinase</fullName>
        <ecNumber evidence="9">2.7.1.30</ecNumber>
    </recommendedName>
    <alternativeName>
        <fullName evidence="9">ATP:glycerol 3-phosphotransferase</fullName>
    </alternativeName>
    <alternativeName>
        <fullName evidence="9">Glycerokinase</fullName>
        <shortName evidence="9">GK</shortName>
    </alternativeName>
</protein>
<feature type="binding site" evidence="9">
    <location>
        <position position="83"/>
    </location>
    <ligand>
        <name>sn-glycerol 3-phosphate</name>
        <dbReference type="ChEBI" id="CHEBI:57597"/>
    </ligand>
</feature>
<dbReference type="STRING" id="1797291.A2V47_01935"/>
<feature type="binding site" evidence="9">
    <location>
        <position position="84"/>
    </location>
    <ligand>
        <name>sn-glycerol 3-phosphate</name>
        <dbReference type="ChEBI" id="CHEBI:57597"/>
    </ligand>
</feature>
<evidence type="ECO:0000256" key="2">
    <source>
        <dbReference type="ARBA" id="ARBA00009156"/>
    </source>
</evidence>
<dbReference type="PANTHER" id="PTHR10196:SF69">
    <property type="entry name" value="GLYCEROL KINASE"/>
    <property type="match status" value="1"/>
</dbReference>
<feature type="binding site" evidence="9">
    <location>
        <position position="135"/>
    </location>
    <ligand>
        <name>glycerol</name>
        <dbReference type="ChEBI" id="CHEBI:17754"/>
    </ligand>
</feature>
<dbReference type="SUPFAM" id="SSF53067">
    <property type="entry name" value="Actin-like ATPase domain"/>
    <property type="match status" value="2"/>
</dbReference>
<comment type="pathway">
    <text evidence="1 9">Polyol metabolism; glycerol degradation via glycerol kinase pathway; sn-glycerol 3-phosphate from glycerol: step 1/1.</text>
</comment>
<feature type="binding site" evidence="9">
    <location>
        <position position="267"/>
    </location>
    <ligand>
        <name>ATP</name>
        <dbReference type="ChEBI" id="CHEBI:30616"/>
    </ligand>
</feature>
<evidence type="ECO:0000256" key="9">
    <source>
        <dbReference type="HAMAP-Rule" id="MF_00186"/>
    </source>
</evidence>
<feature type="binding site" evidence="9">
    <location>
        <position position="135"/>
    </location>
    <ligand>
        <name>sn-glycerol 3-phosphate</name>
        <dbReference type="ChEBI" id="CHEBI:57597"/>
    </ligand>
</feature>
<evidence type="ECO:0000256" key="3">
    <source>
        <dbReference type="ARBA" id="ARBA00022679"/>
    </source>
</evidence>
<feature type="binding site" evidence="9">
    <location>
        <position position="411"/>
    </location>
    <ligand>
        <name>ATP</name>
        <dbReference type="ChEBI" id="CHEBI:30616"/>
    </ligand>
</feature>
<gene>
    <name evidence="9" type="primary">glpK</name>
    <name evidence="13" type="ORF">A2V47_01935</name>
</gene>
<feature type="binding site" evidence="9">
    <location>
        <position position="13"/>
    </location>
    <ligand>
        <name>ADP</name>
        <dbReference type="ChEBI" id="CHEBI:456216"/>
    </ligand>
</feature>
<feature type="binding site" evidence="9">
    <location>
        <position position="314"/>
    </location>
    <ligand>
        <name>ATP</name>
        <dbReference type="ChEBI" id="CHEBI:30616"/>
    </ligand>
</feature>
<dbReference type="InterPro" id="IPR018484">
    <property type="entry name" value="FGGY_N"/>
</dbReference>
<evidence type="ECO:0000256" key="8">
    <source>
        <dbReference type="ARBA" id="ARBA00052101"/>
    </source>
</evidence>